<name>A0AAE3FNP2_9CREN</name>
<comment type="caution">
    <text evidence="2">The sequence shown here is derived from an EMBL/GenBank/DDBJ whole genome shotgun (WGS) entry which is preliminary data.</text>
</comment>
<accession>A0AAE3FNP2</accession>
<organism evidence="2">
    <name type="scientific">Candidatus Aramenus sulfurataquae</name>
    <dbReference type="NCBI Taxonomy" id="1326980"/>
    <lineage>
        <taxon>Archaea</taxon>
        <taxon>Thermoproteota</taxon>
        <taxon>Thermoprotei</taxon>
        <taxon>Sulfolobales</taxon>
        <taxon>Sulfolobaceae</taxon>
        <taxon>Candidatus Aramenus</taxon>
    </lineage>
</organism>
<keyword evidence="1" id="KW-0812">Transmembrane</keyword>
<dbReference type="EMBL" id="JZWS02000029">
    <property type="protein sequence ID" value="MCL7344727.1"/>
    <property type="molecule type" value="Genomic_DNA"/>
</dbReference>
<evidence type="ECO:0000256" key="1">
    <source>
        <dbReference type="SAM" id="Phobius"/>
    </source>
</evidence>
<sequence>VEVSYLSGILTVTGEFQAQSSTTVATALIGNTYKGVFIIIRLLILVYKIIFIALMSVGAYLVP</sequence>
<protein>
    <submittedName>
        <fullName evidence="2">Uncharacterized protein</fullName>
    </submittedName>
</protein>
<feature type="non-terminal residue" evidence="2">
    <location>
        <position position="1"/>
    </location>
</feature>
<reference evidence="2" key="1">
    <citation type="submission" date="2022-05" db="EMBL/GenBank/DDBJ databases">
        <title>Metagenome Sequencing of an Archaeal-Dominated Microbial Community from a Hot Spring at the Los Azufres Geothermal Field, Mexico.</title>
        <authorList>
            <person name="Marin-Paredes R."/>
            <person name="Martinez-Romero E."/>
            <person name="Servin-Garciduenas L.E."/>
        </authorList>
    </citation>
    <scope>NUCLEOTIDE SEQUENCE</scope>
    <source>
        <strain evidence="2">AZ1-454</strain>
    </source>
</reference>
<gene>
    <name evidence="2" type="ORF">TQ35_009180</name>
</gene>
<keyword evidence="1" id="KW-0472">Membrane</keyword>
<evidence type="ECO:0000313" key="2">
    <source>
        <dbReference type="EMBL" id="MCL7344727.1"/>
    </source>
</evidence>
<dbReference type="AlphaFoldDB" id="A0AAE3FNP2"/>
<feature type="transmembrane region" description="Helical" evidence="1">
    <location>
        <begin position="38"/>
        <end position="62"/>
    </location>
</feature>
<proteinExistence type="predicted"/>
<keyword evidence="1" id="KW-1133">Transmembrane helix</keyword>